<evidence type="ECO:0000256" key="1">
    <source>
        <dbReference type="SAM" id="SignalP"/>
    </source>
</evidence>
<evidence type="ECO:0008006" key="4">
    <source>
        <dbReference type="Google" id="ProtNLM"/>
    </source>
</evidence>
<name>A0A853C4E3_9ACTN</name>
<reference evidence="2 3" key="1">
    <citation type="submission" date="2020-07" db="EMBL/GenBank/DDBJ databases">
        <title>Sequencing the genomes of 1000 actinobacteria strains.</title>
        <authorList>
            <person name="Klenk H.-P."/>
        </authorList>
    </citation>
    <scope>NUCLEOTIDE SEQUENCE [LARGE SCALE GENOMIC DNA]</scope>
    <source>
        <strain evidence="2 3">DSM 103833</strain>
    </source>
</reference>
<dbReference type="AlphaFoldDB" id="A0A853C4E3"/>
<evidence type="ECO:0000313" key="3">
    <source>
        <dbReference type="Proteomes" id="UP000530424"/>
    </source>
</evidence>
<gene>
    <name evidence="2" type="ORF">HNR19_003678</name>
</gene>
<keyword evidence="1" id="KW-0732">Signal</keyword>
<dbReference type="PROSITE" id="PS51257">
    <property type="entry name" value="PROKAR_LIPOPROTEIN"/>
    <property type="match status" value="1"/>
</dbReference>
<dbReference type="EMBL" id="JACCFP010000001">
    <property type="protein sequence ID" value="NYJ02980.1"/>
    <property type="molecule type" value="Genomic_DNA"/>
</dbReference>
<sequence>MRRTAVLACALLGLAPLLAACSDDEEAGATDVGDVIPANEDDQFEGPRASTVLVPSGQLKVWLGKPVDAVERNDTRQLEELQAPAGASLVPITWRMESAFPDAAGFLGETPAVGIDLVTDGESYRLPAPDPESEAGESFYVVADGDATDVSLDVEFDGVTQTVDLRTRKRDAGRAEALYDLDEARLRPEDCGSDDWHDERIVYACELTGPLLLPYANGEWADKGHQWLAVRLHTTLRQWVIADGEGGGALYIGGRTKLDATLDEEKPVATFDGALNECPVPGNASCMAERLLIFDVEEGDVPTKLEVDQEYKLALLNRWGGYSPKERLTDSVGGSLRFDLPKD</sequence>
<organism evidence="2 3">
    <name type="scientific">Nocardioides thalensis</name>
    <dbReference type="NCBI Taxonomy" id="1914755"/>
    <lineage>
        <taxon>Bacteria</taxon>
        <taxon>Bacillati</taxon>
        <taxon>Actinomycetota</taxon>
        <taxon>Actinomycetes</taxon>
        <taxon>Propionibacteriales</taxon>
        <taxon>Nocardioidaceae</taxon>
        <taxon>Nocardioides</taxon>
    </lineage>
</organism>
<protein>
    <recommendedName>
        <fullName evidence="4">Lipoprotein</fullName>
    </recommendedName>
</protein>
<proteinExistence type="predicted"/>
<feature type="signal peptide" evidence="1">
    <location>
        <begin position="1"/>
        <end position="19"/>
    </location>
</feature>
<keyword evidence="3" id="KW-1185">Reference proteome</keyword>
<feature type="chain" id="PRO_5038481154" description="Lipoprotein" evidence="1">
    <location>
        <begin position="20"/>
        <end position="343"/>
    </location>
</feature>
<dbReference type="Proteomes" id="UP000530424">
    <property type="component" value="Unassembled WGS sequence"/>
</dbReference>
<dbReference type="RefSeq" id="WP_179669280.1">
    <property type="nucleotide sequence ID" value="NZ_JACCFP010000001.1"/>
</dbReference>
<accession>A0A853C4E3</accession>
<evidence type="ECO:0000313" key="2">
    <source>
        <dbReference type="EMBL" id="NYJ02980.1"/>
    </source>
</evidence>
<comment type="caution">
    <text evidence="2">The sequence shown here is derived from an EMBL/GenBank/DDBJ whole genome shotgun (WGS) entry which is preliminary data.</text>
</comment>